<dbReference type="EMBL" id="QURR01000040">
    <property type="protein sequence ID" value="RGE40128.1"/>
    <property type="molecule type" value="Genomic_DNA"/>
</dbReference>
<dbReference type="SMART" id="SM00267">
    <property type="entry name" value="GGDEF"/>
    <property type="match status" value="1"/>
</dbReference>
<dbReference type="Gene3D" id="3.30.110.200">
    <property type="match status" value="1"/>
</dbReference>
<gene>
    <name evidence="3" type="ORF">DZC30_20895</name>
</gene>
<dbReference type="Gene3D" id="3.20.20.450">
    <property type="entry name" value="EAL domain"/>
    <property type="match status" value="1"/>
</dbReference>
<evidence type="ECO:0000259" key="1">
    <source>
        <dbReference type="PROSITE" id="PS50883"/>
    </source>
</evidence>
<accession>A0A373F7N0</accession>
<organism evidence="3 4">
    <name type="scientific">Comamonas testosteroni</name>
    <name type="common">Pseudomonas testosteroni</name>
    <dbReference type="NCBI Taxonomy" id="285"/>
    <lineage>
        <taxon>Bacteria</taxon>
        <taxon>Pseudomonadati</taxon>
        <taxon>Pseudomonadota</taxon>
        <taxon>Betaproteobacteria</taxon>
        <taxon>Burkholderiales</taxon>
        <taxon>Comamonadaceae</taxon>
        <taxon>Comamonas</taxon>
    </lineage>
</organism>
<keyword evidence="4" id="KW-1185">Reference proteome</keyword>
<proteinExistence type="predicted"/>
<dbReference type="InterPro" id="IPR035919">
    <property type="entry name" value="EAL_sf"/>
</dbReference>
<dbReference type="SUPFAM" id="SSF141868">
    <property type="entry name" value="EAL domain-like"/>
    <property type="match status" value="1"/>
</dbReference>
<dbReference type="SUPFAM" id="SSF55073">
    <property type="entry name" value="Nucleotide cyclase"/>
    <property type="match status" value="1"/>
</dbReference>
<dbReference type="PANTHER" id="PTHR33121">
    <property type="entry name" value="CYCLIC DI-GMP PHOSPHODIESTERASE PDEF"/>
    <property type="match status" value="1"/>
</dbReference>
<dbReference type="Gene3D" id="6.20.270.20">
    <property type="entry name" value="LapD/MoxY periplasmic domain"/>
    <property type="match status" value="1"/>
</dbReference>
<dbReference type="Pfam" id="PF00990">
    <property type="entry name" value="GGDEF"/>
    <property type="match status" value="1"/>
</dbReference>
<protein>
    <submittedName>
        <fullName evidence="3">EAL domain-containing protein</fullName>
    </submittedName>
</protein>
<dbReference type="InterPro" id="IPR032244">
    <property type="entry name" value="LapD_MoxY_N"/>
</dbReference>
<dbReference type="OrthoDB" id="5894408at2"/>
<dbReference type="InterPro" id="IPR000160">
    <property type="entry name" value="GGDEF_dom"/>
</dbReference>
<comment type="caution">
    <text evidence="3">The sequence shown here is derived from an EMBL/GenBank/DDBJ whole genome shotgun (WGS) entry which is preliminary data.</text>
</comment>
<dbReference type="InterPro" id="IPR043128">
    <property type="entry name" value="Rev_trsase/Diguanyl_cyclase"/>
</dbReference>
<dbReference type="SMART" id="SM00052">
    <property type="entry name" value="EAL"/>
    <property type="match status" value="1"/>
</dbReference>
<dbReference type="InterPro" id="IPR042461">
    <property type="entry name" value="LapD_MoxY_peri_C"/>
</dbReference>
<evidence type="ECO:0000259" key="2">
    <source>
        <dbReference type="PROSITE" id="PS50887"/>
    </source>
</evidence>
<name>A0A373F7N0_COMTE</name>
<dbReference type="Pfam" id="PF16448">
    <property type="entry name" value="LapD_MoxY_N"/>
    <property type="match status" value="1"/>
</dbReference>
<dbReference type="Gene3D" id="3.30.70.270">
    <property type="match status" value="1"/>
</dbReference>
<dbReference type="GO" id="GO:0071111">
    <property type="term" value="F:cyclic-guanylate-specific phosphodiesterase activity"/>
    <property type="evidence" value="ECO:0007669"/>
    <property type="project" value="InterPro"/>
</dbReference>
<feature type="domain" description="EAL" evidence="1">
    <location>
        <begin position="431"/>
        <end position="666"/>
    </location>
</feature>
<feature type="domain" description="GGDEF" evidence="2">
    <location>
        <begin position="284"/>
        <end position="419"/>
    </location>
</feature>
<dbReference type="PANTHER" id="PTHR33121:SF79">
    <property type="entry name" value="CYCLIC DI-GMP PHOSPHODIESTERASE PDED-RELATED"/>
    <property type="match status" value="1"/>
</dbReference>
<dbReference type="InterPro" id="IPR050706">
    <property type="entry name" value="Cyclic-di-GMP_PDE-like"/>
</dbReference>
<sequence>MSLLKQLLISVTVAILAILAGTLALSIGSARQYLDGQLQSEGENAATSLALSLSQPANQDPVTQELLMMALFDGGQFRRIALASPEGQVLFERKRQDAARKNDRVDSTPLWFDELLPLRAPQAQRAISDGWKQVGQLTLEVDNSYARQALWSSSVRMAGLVVTAGIAWALFVVLLLKWFRRVLQQEISAQVQAIGRQGGQAESSEAGASSARLPAKAAVAELAPVLSAIADTRERVQATALEQMARIESLELEVNRDPVTQLPNRKYFVNELRRALSGADGGAAHGYVMLFRQRDLLALNTQTTRASADAWLTSVGEQVQQVLREHAEGSPQLARLNGSDFVVLMPALAGPQAMTLVQQIRQVLLSMRIMLSGGHWCRWSFALTDYSPSSSVTGVLSRLDYGLMRAESSGQADVEYVAYGDDEIVSNMAGETLWRQMLIAALETPGVLALSVQPLLLKGKQRSQQRSEASLTLRAVSGEVLMGSLFLPVAVRLGLSADFDLRAVTLGRNWLLQEPDSELVLRISLPSLAQPDFLPRLREQLDTTQWLPHLPRLCLELDAHGLMAYPHEVAEFCSAMAMMGVGVGLRRLDQQPQALTQLHKLPLRYVKLGGDFTEQAWQSPGASHLLQAMMETAAGLGIQVVVTDSVNAETAQLLHKRDAMTLSSSD</sequence>
<dbReference type="InterPro" id="IPR029787">
    <property type="entry name" value="Nucleotide_cyclase"/>
</dbReference>
<evidence type="ECO:0000313" key="3">
    <source>
        <dbReference type="EMBL" id="RGE40128.1"/>
    </source>
</evidence>
<dbReference type="PROSITE" id="PS50883">
    <property type="entry name" value="EAL"/>
    <property type="match status" value="1"/>
</dbReference>
<dbReference type="InterPro" id="IPR001633">
    <property type="entry name" value="EAL_dom"/>
</dbReference>
<dbReference type="AlphaFoldDB" id="A0A373F7N0"/>
<evidence type="ECO:0000313" key="4">
    <source>
        <dbReference type="Proteomes" id="UP000261948"/>
    </source>
</evidence>
<dbReference type="Proteomes" id="UP000261948">
    <property type="component" value="Unassembled WGS sequence"/>
</dbReference>
<dbReference type="PROSITE" id="PS50887">
    <property type="entry name" value="GGDEF"/>
    <property type="match status" value="1"/>
</dbReference>
<reference evidence="3 4" key="1">
    <citation type="submission" date="2018-08" db="EMBL/GenBank/DDBJ databases">
        <title>Comamonas testosteroni strain SWCO2.</title>
        <authorList>
            <person name="Jiang N."/>
            <person name="Zhang X.Z."/>
        </authorList>
    </citation>
    <scope>NUCLEOTIDE SEQUENCE [LARGE SCALE GENOMIC DNA]</scope>
    <source>
        <strain evidence="3 4">SWCO2</strain>
    </source>
</reference>
<dbReference type="Pfam" id="PF00563">
    <property type="entry name" value="EAL"/>
    <property type="match status" value="1"/>
</dbReference>